<accession>D5P3H0</accession>
<feature type="region of interest" description="Disordered" evidence="1">
    <location>
        <begin position="1"/>
        <end position="35"/>
    </location>
</feature>
<dbReference type="AlphaFoldDB" id="D5P3H0"/>
<dbReference type="HOGENOM" id="CLU_2683961_0_0_11"/>
<reference evidence="2 3" key="1">
    <citation type="submission" date="2010-04" db="EMBL/GenBank/DDBJ databases">
        <authorList>
            <person name="Muzny D."/>
            <person name="Qin X."/>
            <person name="Deng J."/>
            <person name="Jiang H."/>
            <person name="Liu Y."/>
            <person name="Qu J."/>
            <person name="Song X.-Z."/>
            <person name="Zhang L."/>
            <person name="Thornton R."/>
            <person name="Coyle M."/>
            <person name="Francisco L."/>
            <person name="Jackson L."/>
            <person name="Javaid M."/>
            <person name="Korchina V."/>
            <person name="Kovar C."/>
            <person name="Mata R."/>
            <person name="Mathew T."/>
            <person name="Ngo R."/>
            <person name="Nguyen L."/>
            <person name="Nguyen N."/>
            <person name="Okwuonu G."/>
            <person name="Ongeri F."/>
            <person name="Pham C."/>
            <person name="Simmons D."/>
            <person name="Wilczek-Boney K."/>
            <person name="Hale W."/>
            <person name="Jakkamsetti A."/>
            <person name="Pham P."/>
            <person name="Ruth R."/>
            <person name="San Lucas F."/>
            <person name="Warren J."/>
            <person name="Zhang J."/>
            <person name="Zhao Z."/>
            <person name="Zhou C."/>
            <person name="Zhu D."/>
            <person name="Lee S."/>
            <person name="Bess C."/>
            <person name="Blankenburg K."/>
            <person name="Forbes L."/>
            <person name="Fu Q."/>
            <person name="Gubbala S."/>
            <person name="Hirani K."/>
            <person name="Jayaseelan J.C."/>
            <person name="Lara F."/>
            <person name="Munidasa M."/>
            <person name="Palculict T."/>
            <person name="Patil S."/>
            <person name="Pu L.-L."/>
            <person name="Saada N."/>
            <person name="Tang L."/>
            <person name="Weissenberger G."/>
            <person name="Zhu Y."/>
            <person name="Hemphill L."/>
            <person name="Shang Y."/>
            <person name="Youmans B."/>
            <person name="Ayvaz T."/>
            <person name="Ross M."/>
            <person name="Santibanez J."/>
            <person name="Aqrawi P."/>
            <person name="Gross S."/>
            <person name="Joshi V."/>
            <person name="Fowler G."/>
            <person name="Nazareth L."/>
            <person name="Reid J."/>
            <person name="Worley K."/>
            <person name="Petrosino J."/>
            <person name="Highlander S."/>
            <person name="Gibbs R."/>
        </authorList>
    </citation>
    <scope>NUCLEOTIDE SEQUENCE [LARGE SCALE GENOMIC DNA]</scope>
    <source>
        <strain evidence="2 3">ATCC BAA-614</strain>
    </source>
</reference>
<dbReference type="EMBL" id="ADNV01000073">
    <property type="protein sequence ID" value="EFG79367.1"/>
    <property type="molecule type" value="Genomic_DNA"/>
</dbReference>
<evidence type="ECO:0000256" key="1">
    <source>
        <dbReference type="SAM" id="MobiDB-lite"/>
    </source>
</evidence>
<protein>
    <submittedName>
        <fullName evidence="2">Uncharacterized protein</fullName>
    </submittedName>
</protein>
<proteinExistence type="predicted"/>
<dbReference type="Proteomes" id="UP000003653">
    <property type="component" value="Unassembled WGS sequence"/>
</dbReference>
<gene>
    <name evidence="2" type="ORF">HMPREF0591_0714</name>
</gene>
<comment type="caution">
    <text evidence="2">The sequence shown here is derived from an EMBL/GenBank/DDBJ whole genome shotgun (WGS) entry which is preliminary data.</text>
</comment>
<feature type="compositionally biased region" description="Low complexity" evidence="1">
    <location>
        <begin position="58"/>
        <end position="74"/>
    </location>
</feature>
<evidence type="ECO:0000313" key="3">
    <source>
        <dbReference type="Proteomes" id="UP000003653"/>
    </source>
</evidence>
<feature type="region of interest" description="Disordered" evidence="1">
    <location>
        <begin position="51"/>
        <end position="74"/>
    </location>
</feature>
<evidence type="ECO:0000313" key="2">
    <source>
        <dbReference type="EMBL" id="EFG79367.1"/>
    </source>
</evidence>
<name>D5P3H0_9MYCO</name>
<keyword evidence="3" id="KW-1185">Reference proteome</keyword>
<sequence length="74" mass="7290">MWQLRVQPQLSPMMQPPPPAGCTGRAPPGVGGGAGATFEEEATVATLAVASPGDQPKATTSAAPQAHSAAAVLV</sequence>
<organism evidence="2 3">
    <name type="scientific">Mycobacterium parascrofulaceum ATCC BAA-614</name>
    <dbReference type="NCBI Taxonomy" id="525368"/>
    <lineage>
        <taxon>Bacteria</taxon>
        <taxon>Bacillati</taxon>
        <taxon>Actinomycetota</taxon>
        <taxon>Actinomycetes</taxon>
        <taxon>Mycobacteriales</taxon>
        <taxon>Mycobacteriaceae</taxon>
        <taxon>Mycobacterium</taxon>
        <taxon>Mycobacterium simiae complex</taxon>
    </lineage>
</organism>